<proteinExistence type="predicted"/>
<protein>
    <recommendedName>
        <fullName evidence="4">Cleavage stimulation factor 50 kDa subunit</fullName>
    </recommendedName>
</protein>
<dbReference type="CDD" id="cd00200">
    <property type="entry name" value="WD40"/>
    <property type="match status" value="1"/>
</dbReference>
<keyword evidence="7" id="KW-1185">Reference proteome</keyword>
<comment type="subcellular location">
    <subcellularLocation>
        <location evidence="1">Nucleus</location>
    </subcellularLocation>
</comment>
<evidence type="ECO:0000313" key="7">
    <source>
        <dbReference type="Proteomes" id="UP000241769"/>
    </source>
</evidence>
<dbReference type="Gene3D" id="2.130.10.10">
    <property type="entry name" value="YVTN repeat-like/Quinoprotein amine dehydrogenase"/>
    <property type="match status" value="2"/>
</dbReference>
<dbReference type="PANTHER" id="PTHR44133:SF2">
    <property type="entry name" value="CLEAVAGE STIMULATION FACTOR SUBUNIT 1"/>
    <property type="match status" value="1"/>
</dbReference>
<dbReference type="PANTHER" id="PTHR44133">
    <property type="entry name" value="CLEAVAGE STIMULATION FACTOR SUBUNIT 1"/>
    <property type="match status" value="1"/>
</dbReference>
<accession>A0A2P6NF30</accession>
<feature type="repeat" description="WD" evidence="5">
    <location>
        <begin position="292"/>
        <end position="323"/>
    </location>
</feature>
<evidence type="ECO:0000256" key="4">
    <source>
        <dbReference type="ARBA" id="ARBA00029851"/>
    </source>
</evidence>
<feature type="repeat" description="WD" evidence="5">
    <location>
        <begin position="333"/>
        <end position="367"/>
    </location>
</feature>
<dbReference type="GO" id="GO:0031124">
    <property type="term" value="P:mRNA 3'-end processing"/>
    <property type="evidence" value="ECO:0007669"/>
    <property type="project" value="InterPro"/>
</dbReference>
<feature type="repeat" description="WD" evidence="5">
    <location>
        <begin position="236"/>
        <end position="277"/>
    </location>
</feature>
<keyword evidence="2" id="KW-0507">mRNA processing</keyword>
<comment type="caution">
    <text evidence="6">The sequence shown here is derived from an EMBL/GenBank/DDBJ whole genome shotgun (WGS) entry which is preliminary data.</text>
</comment>
<dbReference type="InterPro" id="IPR044633">
    <property type="entry name" value="CstF1-like"/>
</dbReference>
<reference evidence="6 7" key="1">
    <citation type="journal article" date="2018" name="Genome Biol. Evol.">
        <title>Multiple Roots of Fruiting Body Formation in Amoebozoa.</title>
        <authorList>
            <person name="Hillmann F."/>
            <person name="Forbes G."/>
            <person name="Novohradska S."/>
            <person name="Ferling I."/>
            <person name="Riege K."/>
            <person name="Groth M."/>
            <person name="Westermann M."/>
            <person name="Marz M."/>
            <person name="Spaller T."/>
            <person name="Winckler T."/>
            <person name="Schaap P."/>
            <person name="Glockner G."/>
        </authorList>
    </citation>
    <scope>NUCLEOTIDE SEQUENCE [LARGE SCALE GENOMIC DNA]</scope>
    <source>
        <strain evidence="6 7">Jena</strain>
    </source>
</reference>
<name>A0A2P6NF30_9EUKA</name>
<keyword evidence="5" id="KW-0853">WD repeat</keyword>
<evidence type="ECO:0000256" key="2">
    <source>
        <dbReference type="ARBA" id="ARBA00022664"/>
    </source>
</evidence>
<dbReference type="FunCoup" id="A0A2P6NF30">
    <property type="interactions" value="525"/>
</dbReference>
<feature type="repeat" description="WD" evidence="5">
    <location>
        <begin position="192"/>
        <end position="233"/>
    </location>
</feature>
<sequence>MNGSGLGAKDKRLLYQFIINQLNEDGYLNAARLVSEVTSIPSTQQPPASVMGPPPTKNRLWNLIQMGLQKEREELNPNGIEPAATQSTANTNDDFMMEEPIFVIRTNLPGIDLDVNEPGRRMDVPIYNTKFITTHKNACRVAKFSPDGRLVATGSTDTSIKLLDVGKMKSYNQNKSEHGEDFAPAKPVIRTFYDHTEPINDLDFHPTAHVLASCARDNTVKFYDFSQATMKRGFRYIQESNNVRTINFHPSGDYLLVGTEQPTIRLYDIATSQAYISDRPKDQHAGPINQQLRYSVQGNIYVSCSKDGAIKVWDGVNNRVVTNIPKAHSGSDVSSVQISRNQKYILSSGKDSIFKIWELSTGRQLLMKNGPSTKNRLQVTWNWNEEMILTSEEATNTANVWDTRSGELVQKLSGHTNVVKWIASSSVEPAVVTCSTDHRARFWLDER</sequence>
<dbReference type="Pfam" id="PF00400">
    <property type="entry name" value="WD40"/>
    <property type="match status" value="6"/>
</dbReference>
<dbReference type="Proteomes" id="UP000241769">
    <property type="component" value="Unassembled WGS sequence"/>
</dbReference>
<dbReference type="InParanoid" id="A0A2P6NF30"/>
<dbReference type="EMBL" id="MDYQ01000100">
    <property type="protein sequence ID" value="PRP82574.1"/>
    <property type="molecule type" value="Genomic_DNA"/>
</dbReference>
<feature type="repeat" description="WD" evidence="5">
    <location>
        <begin position="132"/>
        <end position="173"/>
    </location>
</feature>
<dbReference type="InterPro" id="IPR015943">
    <property type="entry name" value="WD40/YVTN_repeat-like_dom_sf"/>
</dbReference>
<organism evidence="6 7">
    <name type="scientific">Planoprotostelium fungivorum</name>
    <dbReference type="NCBI Taxonomy" id="1890364"/>
    <lineage>
        <taxon>Eukaryota</taxon>
        <taxon>Amoebozoa</taxon>
        <taxon>Evosea</taxon>
        <taxon>Variosea</taxon>
        <taxon>Cavosteliida</taxon>
        <taxon>Cavosteliaceae</taxon>
        <taxon>Planoprotostelium</taxon>
    </lineage>
</organism>
<evidence type="ECO:0000313" key="6">
    <source>
        <dbReference type="EMBL" id="PRP82574.1"/>
    </source>
</evidence>
<dbReference type="AlphaFoldDB" id="A0A2P6NF30"/>
<dbReference type="SUPFAM" id="SSF50978">
    <property type="entry name" value="WD40 repeat-like"/>
    <property type="match status" value="1"/>
</dbReference>
<dbReference type="PROSITE" id="PS50082">
    <property type="entry name" value="WD_REPEATS_2"/>
    <property type="match status" value="5"/>
</dbReference>
<keyword evidence="3" id="KW-0539">Nucleus</keyword>
<dbReference type="OrthoDB" id="14421at2759"/>
<evidence type="ECO:0000256" key="3">
    <source>
        <dbReference type="ARBA" id="ARBA00023242"/>
    </source>
</evidence>
<dbReference type="InterPro" id="IPR001680">
    <property type="entry name" value="WD40_rpt"/>
</dbReference>
<gene>
    <name evidence="6" type="ORF">PROFUN_04879</name>
</gene>
<dbReference type="SMART" id="SM00320">
    <property type="entry name" value="WD40"/>
    <property type="match status" value="6"/>
</dbReference>
<dbReference type="GO" id="GO:0003723">
    <property type="term" value="F:RNA binding"/>
    <property type="evidence" value="ECO:0007669"/>
    <property type="project" value="TreeGrafter"/>
</dbReference>
<dbReference type="GO" id="GO:0005848">
    <property type="term" value="C:mRNA cleavage stimulating factor complex"/>
    <property type="evidence" value="ECO:0007669"/>
    <property type="project" value="InterPro"/>
</dbReference>
<dbReference type="InterPro" id="IPR036322">
    <property type="entry name" value="WD40_repeat_dom_sf"/>
</dbReference>
<dbReference type="Gene3D" id="1.20.960.50">
    <property type="entry name" value="Cleavage stimulation factor subunit 1, dimerisation domain"/>
    <property type="match status" value="1"/>
</dbReference>
<dbReference type="PROSITE" id="PS50294">
    <property type="entry name" value="WD_REPEATS_REGION"/>
    <property type="match status" value="3"/>
</dbReference>
<evidence type="ECO:0000256" key="1">
    <source>
        <dbReference type="ARBA" id="ARBA00004123"/>
    </source>
</evidence>
<dbReference type="STRING" id="1890364.A0A2P6NF30"/>
<dbReference type="InterPro" id="IPR038184">
    <property type="entry name" value="CSTF1_dimer_sf"/>
</dbReference>
<evidence type="ECO:0000256" key="5">
    <source>
        <dbReference type="PROSITE-ProRule" id="PRU00221"/>
    </source>
</evidence>